<dbReference type="InterPro" id="IPR000600">
    <property type="entry name" value="ROK"/>
</dbReference>
<organism evidence="2 3">
    <name type="scientific">Leuconostoc lactis</name>
    <dbReference type="NCBI Taxonomy" id="1246"/>
    <lineage>
        <taxon>Bacteria</taxon>
        <taxon>Bacillati</taxon>
        <taxon>Bacillota</taxon>
        <taxon>Bacilli</taxon>
        <taxon>Lactobacillales</taxon>
        <taxon>Lactobacillaceae</taxon>
        <taxon>Leuconostoc</taxon>
    </lineage>
</organism>
<dbReference type="EMBL" id="WSZI01000021">
    <property type="protein sequence ID" value="MWN21823.1"/>
    <property type="molecule type" value="Genomic_DNA"/>
</dbReference>
<dbReference type="AlphaFoldDB" id="A0A6L7AE71"/>
<gene>
    <name evidence="2" type="ORF">GQS40_13765</name>
</gene>
<sequence length="301" mass="32012">MDRNYLAIDIGGTNLKYGIVNRAGELIEKHSTPTVTTDLPAFMAQLTAIVASYQDQIKGVGIAVPGKVDHHDETIYGGGALQFLDQVNLPAALQLAVPVSVENDGKAAALAELWLGNLKNVQNGAAVVLGTGVGGGLILNGQLYAGSHFQAGELSFMVLDTDLSNPEHWLGSQGSAVRMIERIATVLGLPDKHDGKAVFEAINQGDRRALPIFSAYTQTIAHMIYNLQTVIDVDRVVIGGGISAQKIVAATIQADYQALMAQNDVIANVLTPIPILTSRFGNDANLYGAIYHLLMTINQEV</sequence>
<dbReference type="Proteomes" id="UP000478636">
    <property type="component" value="Unassembled WGS sequence"/>
</dbReference>
<dbReference type="InterPro" id="IPR043129">
    <property type="entry name" value="ATPase_NBD"/>
</dbReference>
<dbReference type="CDD" id="cd24152">
    <property type="entry name" value="ASKHA_NBD_ROK-like"/>
    <property type="match status" value="1"/>
</dbReference>
<evidence type="ECO:0000313" key="3">
    <source>
        <dbReference type="Proteomes" id="UP000478636"/>
    </source>
</evidence>
<dbReference type="PANTHER" id="PTHR18964:SF170">
    <property type="entry name" value="SUGAR KINASE"/>
    <property type="match status" value="1"/>
</dbReference>
<accession>A0A6L7AE71</accession>
<dbReference type="Pfam" id="PF00480">
    <property type="entry name" value="ROK"/>
    <property type="match status" value="1"/>
</dbReference>
<dbReference type="PANTHER" id="PTHR18964">
    <property type="entry name" value="ROK (REPRESSOR, ORF, KINASE) FAMILY"/>
    <property type="match status" value="1"/>
</dbReference>
<proteinExistence type="inferred from homology"/>
<name>A0A6L7AE71_LEULA</name>
<evidence type="ECO:0000256" key="1">
    <source>
        <dbReference type="ARBA" id="ARBA00006479"/>
    </source>
</evidence>
<dbReference type="SUPFAM" id="SSF53067">
    <property type="entry name" value="Actin-like ATPase domain"/>
    <property type="match status" value="1"/>
</dbReference>
<comment type="similarity">
    <text evidence="1">Belongs to the ROK (NagC/XylR) family.</text>
</comment>
<evidence type="ECO:0000313" key="2">
    <source>
        <dbReference type="EMBL" id="MWN21823.1"/>
    </source>
</evidence>
<protein>
    <submittedName>
        <fullName evidence="2">ROK family protein</fullName>
    </submittedName>
</protein>
<dbReference type="RefSeq" id="WP_029510065.1">
    <property type="nucleotide sequence ID" value="NZ_BJMJ01000015.1"/>
</dbReference>
<dbReference type="Gene3D" id="3.30.420.40">
    <property type="match status" value="2"/>
</dbReference>
<reference evidence="2 3" key="1">
    <citation type="submission" date="2019-12" db="EMBL/GenBank/DDBJ databases">
        <title>Complete genome sequence of Leuconostoc lactis strain AVN1 provides insights into metabolic potential.</title>
        <authorList>
            <person name="Besrour N."/>
            <person name="Najjari A."/>
            <person name="Fhoula I."/>
            <person name="Jaballah S."/>
            <person name="Klibi N."/>
            <person name="Ouzari H.I."/>
        </authorList>
    </citation>
    <scope>NUCLEOTIDE SEQUENCE [LARGE SCALE GENOMIC DNA]</scope>
    <source>
        <strain evidence="2 3">AVN1</strain>
    </source>
</reference>
<comment type="caution">
    <text evidence="2">The sequence shown here is derived from an EMBL/GenBank/DDBJ whole genome shotgun (WGS) entry which is preliminary data.</text>
</comment>